<keyword evidence="2" id="KW-0238">DNA-binding</keyword>
<dbReference type="GO" id="GO:0003677">
    <property type="term" value="F:DNA binding"/>
    <property type="evidence" value="ECO:0007669"/>
    <property type="project" value="UniProtKB-KW"/>
</dbReference>
<dbReference type="Proteomes" id="UP000033769">
    <property type="component" value="Unassembled WGS sequence"/>
</dbReference>
<reference evidence="2 3" key="1">
    <citation type="submission" date="2015-02" db="EMBL/GenBank/DDBJ databases">
        <title>Genome Sequencing of Rickettsiales.</title>
        <authorList>
            <person name="Daugherty S.C."/>
            <person name="Su Q."/>
            <person name="Abolude K."/>
            <person name="Beier-Sexton M."/>
            <person name="Carlyon J.A."/>
            <person name="Carter R."/>
            <person name="Day N.P."/>
            <person name="Dumler S.J."/>
            <person name="Dyachenko V."/>
            <person name="Godinez A."/>
            <person name="Kurtti T.J."/>
            <person name="Lichay M."/>
            <person name="Mullins K.E."/>
            <person name="Ott S."/>
            <person name="Pappas-Brown V."/>
            <person name="Paris D.H."/>
            <person name="Patel P."/>
            <person name="Richards A.L."/>
            <person name="Sadzewicz L."/>
            <person name="Sears K."/>
            <person name="Seidman D."/>
            <person name="Sengamalay N."/>
            <person name="Stenos J."/>
            <person name="Tallon L.J."/>
            <person name="Vincent G."/>
            <person name="Fraser C.M."/>
            <person name="Munderloh U."/>
            <person name="Dunning-Hotopp J.C."/>
        </authorList>
    </citation>
    <scope>NUCLEOTIDE SEQUENCE [LARGE SCALE GENOMIC DNA]</scope>
    <source>
        <strain evidence="2 3">Gilliam</strain>
    </source>
</reference>
<name>A0A0F3M451_ORITS</name>
<dbReference type="EMBL" id="LANO01000076">
    <property type="protein sequence ID" value="KJV50506.1"/>
    <property type="molecule type" value="Genomic_DNA"/>
</dbReference>
<organism evidence="2 3">
    <name type="scientific">Orientia tsutsugamushi str. Gilliam</name>
    <dbReference type="NCBI Taxonomy" id="1359184"/>
    <lineage>
        <taxon>Bacteria</taxon>
        <taxon>Pseudomonadati</taxon>
        <taxon>Pseudomonadota</taxon>
        <taxon>Alphaproteobacteria</taxon>
        <taxon>Rickettsiales</taxon>
        <taxon>Rickettsiaceae</taxon>
        <taxon>Rickettsieae</taxon>
        <taxon>Orientia</taxon>
    </lineage>
</organism>
<evidence type="ECO:0000313" key="3">
    <source>
        <dbReference type="Proteomes" id="UP000033769"/>
    </source>
</evidence>
<gene>
    <name evidence="2" type="ORF">OTSGILL_2960</name>
</gene>
<evidence type="ECO:0000259" key="1">
    <source>
        <dbReference type="Pfam" id="PF10412"/>
    </source>
</evidence>
<comment type="caution">
    <text evidence="2">The sequence shown here is derived from an EMBL/GenBank/DDBJ whole genome shotgun (WGS) entry which is preliminary data.</text>
</comment>
<evidence type="ECO:0000313" key="2">
    <source>
        <dbReference type="EMBL" id="KJV50506.1"/>
    </source>
</evidence>
<feature type="domain" description="Type IV secretion system coupling protein TraD DNA-binding" evidence="1">
    <location>
        <begin position="13"/>
        <end position="59"/>
    </location>
</feature>
<proteinExistence type="predicted"/>
<dbReference type="Pfam" id="PF10412">
    <property type="entry name" value="TrwB_AAD_bind"/>
    <property type="match status" value="1"/>
</dbReference>
<protein>
    <submittedName>
        <fullName evidence="2">Type IV secretion-system coupling DNA-binding domain protein</fullName>
    </submittedName>
</protein>
<dbReference type="AlphaFoldDB" id="A0A0F3M451"/>
<sequence>MGLLNVLLCLTCLIVNLFFELAIRLPAYKSALTLGEQEIIETQENLSYGSNTMRDGVNIE</sequence>
<accession>A0A0F3M451</accession>
<dbReference type="InterPro" id="IPR019476">
    <property type="entry name" value="T4SS_TraD_DNA-bd"/>
</dbReference>